<comment type="caution">
    <text evidence="1">The sequence shown here is derived from an EMBL/GenBank/DDBJ whole genome shotgun (WGS) entry which is preliminary data.</text>
</comment>
<dbReference type="Proteomes" id="UP000248790">
    <property type="component" value="Unassembled WGS sequence"/>
</dbReference>
<sequence>MKPCLSIIKLIAFLTFLVGCQKKERVDPCPQAGAFVRELKEAVGTVYYDSTAATYGIQVATSMDSADMGLTCNLPVDYQKPMTQVRFTGRYYEREKRITGPVGYRFYYLTVSSIAPL</sequence>
<dbReference type="OrthoDB" id="838623at2"/>
<reference evidence="1 2" key="1">
    <citation type="submission" date="2018-06" db="EMBL/GenBank/DDBJ databases">
        <title>Genomic Encyclopedia of Archaeal and Bacterial Type Strains, Phase II (KMG-II): from individual species to whole genera.</title>
        <authorList>
            <person name="Goeker M."/>
        </authorList>
    </citation>
    <scope>NUCLEOTIDE SEQUENCE [LARGE SCALE GENOMIC DNA]</scope>
    <source>
        <strain evidence="1 2">DSM 21851</strain>
    </source>
</reference>
<protein>
    <recommendedName>
        <fullName evidence="3">Lipoprotein</fullName>
    </recommendedName>
</protein>
<evidence type="ECO:0000313" key="1">
    <source>
        <dbReference type="EMBL" id="RAJ90840.1"/>
    </source>
</evidence>
<gene>
    <name evidence="1" type="ORF">LX87_05469</name>
</gene>
<dbReference type="AlphaFoldDB" id="A0A327WIH4"/>
<dbReference type="EMBL" id="QLMC01000012">
    <property type="protein sequence ID" value="RAJ90840.1"/>
    <property type="molecule type" value="Genomic_DNA"/>
</dbReference>
<accession>A0A327WIH4</accession>
<keyword evidence="2" id="KW-1185">Reference proteome</keyword>
<dbReference type="PROSITE" id="PS51257">
    <property type="entry name" value="PROKAR_LIPOPROTEIN"/>
    <property type="match status" value="1"/>
</dbReference>
<evidence type="ECO:0000313" key="2">
    <source>
        <dbReference type="Proteomes" id="UP000248790"/>
    </source>
</evidence>
<proteinExistence type="predicted"/>
<organism evidence="1 2">
    <name type="scientific">Larkinella arboricola</name>
    <dbReference type="NCBI Taxonomy" id="643671"/>
    <lineage>
        <taxon>Bacteria</taxon>
        <taxon>Pseudomonadati</taxon>
        <taxon>Bacteroidota</taxon>
        <taxon>Cytophagia</taxon>
        <taxon>Cytophagales</taxon>
        <taxon>Spirosomataceae</taxon>
        <taxon>Larkinella</taxon>
    </lineage>
</organism>
<evidence type="ECO:0008006" key="3">
    <source>
        <dbReference type="Google" id="ProtNLM"/>
    </source>
</evidence>
<name>A0A327WIH4_LARAB</name>